<reference evidence="2 3" key="1">
    <citation type="journal article" date="2021" name="Plant Biotechnol. J.">
        <title>Multi-omics assisted identification of the key and species-specific regulatory components of drought-tolerant mechanisms in Gossypium stocksii.</title>
        <authorList>
            <person name="Yu D."/>
            <person name="Ke L."/>
            <person name="Zhang D."/>
            <person name="Wu Y."/>
            <person name="Sun Y."/>
            <person name="Mei J."/>
            <person name="Sun J."/>
            <person name="Sun Y."/>
        </authorList>
    </citation>
    <scope>NUCLEOTIDE SEQUENCE [LARGE SCALE GENOMIC DNA]</scope>
    <source>
        <strain evidence="3">cv. E1</strain>
        <tissue evidence="2">Leaf</tissue>
    </source>
</reference>
<protein>
    <submittedName>
        <fullName evidence="2">Uncharacterized protein</fullName>
    </submittedName>
</protein>
<proteinExistence type="predicted"/>
<accession>A0A9D3VZY8</accession>
<feature type="non-terminal residue" evidence="2">
    <location>
        <position position="1"/>
    </location>
</feature>
<keyword evidence="3" id="KW-1185">Reference proteome</keyword>
<gene>
    <name evidence="2" type="ORF">J1N35_016215</name>
</gene>
<keyword evidence="1" id="KW-0812">Transmembrane</keyword>
<comment type="caution">
    <text evidence="2">The sequence shown here is derived from an EMBL/GenBank/DDBJ whole genome shotgun (WGS) entry which is preliminary data.</text>
</comment>
<dbReference type="AlphaFoldDB" id="A0A9D3VZY8"/>
<dbReference type="EMBL" id="JAIQCV010000005">
    <property type="protein sequence ID" value="KAH1099294.1"/>
    <property type="molecule type" value="Genomic_DNA"/>
</dbReference>
<evidence type="ECO:0000313" key="3">
    <source>
        <dbReference type="Proteomes" id="UP000828251"/>
    </source>
</evidence>
<organism evidence="2 3">
    <name type="scientific">Gossypium stocksii</name>
    <dbReference type="NCBI Taxonomy" id="47602"/>
    <lineage>
        <taxon>Eukaryota</taxon>
        <taxon>Viridiplantae</taxon>
        <taxon>Streptophyta</taxon>
        <taxon>Embryophyta</taxon>
        <taxon>Tracheophyta</taxon>
        <taxon>Spermatophyta</taxon>
        <taxon>Magnoliopsida</taxon>
        <taxon>eudicotyledons</taxon>
        <taxon>Gunneridae</taxon>
        <taxon>Pentapetalae</taxon>
        <taxon>rosids</taxon>
        <taxon>malvids</taxon>
        <taxon>Malvales</taxon>
        <taxon>Malvaceae</taxon>
        <taxon>Malvoideae</taxon>
        <taxon>Gossypium</taxon>
    </lineage>
</organism>
<name>A0A9D3VZY8_9ROSI</name>
<dbReference type="OrthoDB" id="10451319at2759"/>
<keyword evidence="1" id="KW-0472">Membrane</keyword>
<evidence type="ECO:0000313" key="2">
    <source>
        <dbReference type="EMBL" id="KAH1099294.1"/>
    </source>
</evidence>
<keyword evidence="1" id="KW-1133">Transmembrane helix</keyword>
<evidence type="ECO:0000256" key="1">
    <source>
        <dbReference type="SAM" id="Phobius"/>
    </source>
</evidence>
<dbReference type="Proteomes" id="UP000828251">
    <property type="component" value="Unassembled WGS sequence"/>
</dbReference>
<sequence>SNSPLVVFFFQLIGPKGVSGLLTIPTALVLSTGIVLFELHISNIAYKDVLVPSWGQYYTKTS</sequence>
<feature type="transmembrane region" description="Helical" evidence="1">
    <location>
        <begin position="20"/>
        <end position="37"/>
    </location>
</feature>